<protein>
    <submittedName>
        <fullName evidence="1">Uncharacterized protein</fullName>
    </submittedName>
</protein>
<dbReference type="Proteomes" id="UP000005573">
    <property type="component" value="Unassembled WGS sequence"/>
</dbReference>
<dbReference type="EMBL" id="AEPY01000005">
    <property type="protein sequence ID" value="EFU80272.1"/>
    <property type="molecule type" value="Genomic_DNA"/>
</dbReference>
<comment type="caution">
    <text evidence="1">The sequence shown here is derived from an EMBL/GenBank/DDBJ whole genome shotgun (WGS) entry which is preliminary data.</text>
</comment>
<proteinExistence type="predicted"/>
<accession>E6LY58</accession>
<organism evidence="1 2">
    <name type="scientific">Mobiluncus curtisii ATCC 51333</name>
    <dbReference type="NCBI Taxonomy" id="887326"/>
    <lineage>
        <taxon>Bacteria</taxon>
        <taxon>Bacillati</taxon>
        <taxon>Actinomycetota</taxon>
        <taxon>Actinomycetes</taxon>
        <taxon>Actinomycetales</taxon>
        <taxon>Actinomycetaceae</taxon>
        <taxon>Mobiluncus</taxon>
    </lineage>
</organism>
<reference evidence="1 2" key="1">
    <citation type="submission" date="2010-12" db="EMBL/GenBank/DDBJ databases">
        <authorList>
            <person name="Muzny D."/>
            <person name="Qin X."/>
            <person name="Deng J."/>
            <person name="Jiang H."/>
            <person name="Liu Y."/>
            <person name="Qu J."/>
            <person name="Song X.-Z."/>
            <person name="Zhang L."/>
            <person name="Thornton R."/>
            <person name="Coyle M."/>
            <person name="Francisco L."/>
            <person name="Jackson L."/>
            <person name="Javaid M."/>
            <person name="Korchina V."/>
            <person name="Kovar C."/>
            <person name="Mata R."/>
            <person name="Mathew T."/>
            <person name="Ngo R."/>
            <person name="Nguyen L."/>
            <person name="Nguyen N."/>
            <person name="Okwuonu G."/>
            <person name="Ongeri F."/>
            <person name="Pham C."/>
            <person name="Simmons D."/>
            <person name="Wilczek-Boney K."/>
            <person name="Hale W."/>
            <person name="Jakkamsetti A."/>
            <person name="Pham P."/>
            <person name="Ruth R."/>
            <person name="San Lucas F."/>
            <person name="Warren J."/>
            <person name="Zhang J."/>
            <person name="Zhao Z."/>
            <person name="Zhou C."/>
            <person name="Zhu D."/>
            <person name="Lee S."/>
            <person name="Bess C."/>
            <person name="Blankenburg K."/>
            <person name="Forbes L."/>
            <person name="Fu Q."/>
            <person name="Gubbala S."/>
            <person name="Hirani K."/>
            <person name="Jayaseelan J.C."/>
            <person name="Lara F."/>
            <person name="Munidasa M."/>
            <person name="Palculict T."/>
            <person name="Patil S."/>
            <person name="Pu L.-L."/>
            <person name="Saada N."/>
            <person name="Tang L."/>
            <person name="Weissenberger G."/>
            <person name="Zhu Y."/>
            <person name="Hemphill L."/>
            <person name="Shang Y."/>
            <person name="Youmans B."/>
            <person name="Ayvaz T."/>
            <person name="Ross M."/>
            <person name="Santibanez J."/>
            <person name="Aqrawi P."/>
            <person name="Gross S."/>
            <person name="Joshi V."/>
            <person name="Fowler G."/>
            <person name="Nazareth L."/>
            <person name="Reid J."/>
            <person name="Worley K."/>
            <person name="Petrosino J."/>
            <person name="Highlander S."/>
            <person name="Gibbs R."/>
        </authorList>
    </citation>
    <scope>NUCLEOTIDE SEQUENCE [LARGE SCALE GENOMIC DNA]</scope>
    <source>
        <strain evidence="1 2">ATCC 51333</strain>
    </source>
</reference>
<gene>
    <name evidence="1" type="ORF">HMPREF0388_0795</name>
</gene>
<evidence type="ECO:0000313" key="2">
    <source>
        <dbReference type="Proteomes" id="UP000005573"/>
    </source>
</evidence>
<evidence type="ECO:0000313" key="1">
    <source>
        <dbReference type="EMBL" id="EFU80272.1"/>
    </source>
</evidence>
<sequence length="121" mass="13612">MGKFFTTIAFLKFDEIRFPLHISKNRGSFVVIYVEIWAQTTRAVLALSCDFVKFPGRNAPDSCASKVFRNKPSQKLGGTSALTSTLDELVPRKPSLVKAWKWASLSRHFNDFSVSKRANPS</sequence>
<dbReference type="HOGENOM" id="CLU_2035407_0_0_11"/>
<dbReference type="AlphaFoldDB" id="E6LY58"/>
<name>E6LY58_9ACTO</name>